<gene>
    <name evidence="2" type="ordered locus">Acid345_3997</name>
</gene>
<dbReference type="PANTHER" id="PTHR33495">
    <property type="entry name" value="ANTI-SIGMA FACTOR ANTAGONIST TM_1081-RELATED-RELATED"/>
    <property type="match status" value="1"/>
</dbReference>
<dbReference type="CDD" id="cd07043">
    <property type="entry name" value="STAS_anti-anti-sigma_factors"/>
    <property type="match status" value="1"/>
</dbReference>
<dbReference type="EnsemblBacteria" id="ABF42997">
    <property type="protein sequence ID" value="ABF42997"/>
    <property type="gene ID" value="Acid345_3997"/>
</dbReference>
<evidence type="ECO:0000313" key="3">
    <source>
        <dbReference type="Proteomes" id="UP000002432"/>
    </source>
</evidence>
<keyword evidence="3" id="KW-1185">Reference proteome</keyword>
<dbReference type="Proteomes" id="UP000002432">
    <property type="component" value="Chromosome"/>
</dbReference>
<dbReference type="HOGENOM" id="CLU_115403_6_4_0"/>
<evidence type="ECO:0000259" key="1">
    <source>
        <dbReference type="PROSITE" id="PS50801"/>
    </source>
</evidence>
<dbReference type="eggNOG" id="COG1366">
    <property type="taxonomic scope" value="Bacteria"/>
</dbReference>
<sequence length="113" mass="12727">MLQLQLDPRSGEQTAILHCQGRIVFHEEAKTLAEAVRALIEKHKKVVLDLTHVRDVDSAGLGTLASLHLYARERGHEFVLMNPVTFVRDLLELTQLDRELNVLNGSRAMEFAA</sequence>
<dbReference type="InterPro" id="IPR002645">
    <property type="entry name" value="STAS_dom"/>
</dbReference>
<proteinExistence type="predicted"/>
<dbReference type="STRING" id="204669.Acid345_3997"/>
<reference evidence="2 3" key="1">
    <citation type="journal article" date="2009" name="Appl. Environ. Microbiol.">
        <title>Three genomes from the phylum Acidobacteria provide insight into the lifestyles of these microorganisms in soils.</title>
        <authorList>
            <person name="Ward N.L."/>
            <person name="Challacombe J.F."/>
            <person name="Janssen P.H."/>
            <person name="Henrissat B."/>
            <person name="Coutinho P.M."/>
            <person name="Wu M."/>
            <person name="Xie G."/>
            <person name="Haft D.H."/>
            <person name="Sait M."/>
            <person name="Badger J."/>
            <person name="Barabote R.D."/>
            <person name="Bradley B."/>
            <person name="Brettin T.S."/>
            <person name="Brinkac L.M."/>
            <person name="Bruce D."/>
            <person name="Creasy T."/>
            <person name="Daugherty S.C."/>
            <person name="Davidsen T.M."/>
            <person name="DeBoy R.T."/>
            <person name="Detter J.C."/>
            <person name="Dodson R.J."/>
            <person name="Durkin A.S."/>
            <person name="Ganapathy A."/>
            <person name="Gwinn-Giglio M."/>
            <person name="Han C.S."/>
            <person name="Khouri H."/>
            <person name="Kiss H."/>
            <person name="Kothari S.P."/>
            <person name="Madupu R."/>
            <person name="Nelson K.E."/>
            <person name="Nelson W.C."/>
            <person name="Paulsen I."/>
            <person name="Penn K."/>
            <person name="Ren Q."/>
            <person name="Rosovitz M.J."/>
            <person name="Selengut J.D."/>
            <person name="Shrivastava S."/>
            <person name="Sullivan S.A."/>
            <person name="Tapia R."/>
            <person name="Thompson L.S."/>
            <person name="Watkins K.L."/>
            <person name="Yang Q."/>
            <person name="Yu C."/>
            <person name="Zafar N."/>
            <person name="Zhou L."/>
            <person name="Kuske C.R."/>
        </authorList>
    </citation>
    <scope>NUCLEOTIDE SEQUENCE [LARGE SCALE GENOMIC DNA]</scope>
    <source>
        <strain evidence="2 3">Ellin345</strain>
    </source>
</reference>
<accession>Q1IJF3</accession>
<evidence type="ECO:0000313" key="2">
    <source>
        <dbReference type="EMBL" id="ABF42997.1"/>
    </source>
</evidence>
<dbReference type="PANTHER" id="PTHR33495:SF2">
    <property type="entry name" value="ANTI-SIGMA FACTOR ANTAGONIST TM_1081-RELATED"/>
    <property type="match status" value="1"/>
</dbReference>
<dbReference type="PROSITE" id="PS50801">
    <property type="entry name" value="STAS"/>
    <property type="match status" value="1"/>
</dbReference>
<dbReference type="Gene3D" id="3.30.750.24">
    <property type="entry name" value="STAS domain"/>
    <property type="match status" value="1"/>
</dbReference>
<protein>
    <submittedName>
        <fullName evidence="2">Anti-sigma-factor antagonist</fullName>
    </submittedName>
</protein>
<organism evidence="2 3">
    <name type="scientific">Koribacter versatilis (strain Ellin345)</name>
    <dbReference type="NCBI Taxonomy" id="204669"/>
    <lineage>
        <taxon>Bacteria</taxon>
        <taxon>Pseudomonadati</taxon>
        <taxon>Acidobacteriota</taxon>
        <taxon>Terriglobia</taxon>
        <taxon>Terriglobales</taxon>
        <taxon>Candidatus Korobacteraceae</taxon>
        <taxon>Candidatus Korobacter</taxon>
    </lineage>
</organism>
<feature type="domain" description="STAS" evidence="1">
    <location>
        <begin position="29"/>
        <end position="113"/>
    </location>
</feature>
<dbReference type="SUPFAM" id="SSF52091">
    <property type="entry name" value="SpoIIaa-like"/>
    <property type="match status" value="1"/>
</dbReference>
<dbReference type="KEGG" id="aba:Acid345_3997"/>
<dbReference type="AlphaFoldDB" id="Q1IJF3"/>
<dbReference type="Pfam" id="PF01740">
    <property type="entry name" value="STAS"/>
    <property type="match status" value="1"/>
</dbReference>
<dbReference type="RefSeq" id="WP_011524796.1">
    <property type="nucleotide sequence ID" value="NC_008009.1"/>
</dbReference>
<dbReference type="EMBL" id="CP000360">
    <property type="protein sequence ID" value="ABF42997.1"/>
    <property type="molecule type" value="Genomic_DNA"/>
</dbReference>
<dbReference type="GO" id="GO:0043856">
    <property type="term" value="F:anti-sigma factor antagonist activity"/>
    <property type="evidence" value="ECO:0007669"/>
    <property type="project" value="TreeGrafter"/>
</dbReference>
<name>Q1IJF3_KORVE</name>
<dbReference type="InterPro" id="IPR036513">
    <property type="entry name" value="STAS_dom_sf"/>
</dbReference>